<dbReference type="PANTHER" id="PTHR24223:SF415">
    <property type="entry name" value="FI20190P1"/>
    <property type="match status" value="1"/>
</dbReference>
<dbReference type="InterPro" id="IPR036640">
    <property type="entry name" value="ABC1_TM_sf"/>
</dbReference>
<dbReference type="FunFam" id="3.40.50.300:FF:001354">
    <property type="entry name" value="ATP-binding cassette (ABC) transporter, putative"/>
    <property type="match status" value="1"/>
</dbReference>
<dbReference type="SUPFAM" id="SSF90123">
    <property type="entry name" value="ABC transporter transmembrane region"/>
    <property type="match status" value="2"/>
</dbReference>
<evidence type="ECO:0000256" key="7">
    <source>
        <dbReference type="ARBA" id="ARBA00022989"/>
    </source>
</evidence>
<feature type="compositionally biased region" description="Low complexity" evidence="9">
    <location>
        <begin position="1593"/>
        <end position="1611"/>
    </location>
</feature>
<feature type="region of interest" description="Disordered" evidence="9">
    <location>
        <begin position="1404"/>
        <end position="1424"/>
    </location>
</feature>
<feature type="transmembrane region" description="Helical" evidence="10">
    <location>
        <begin position="1107"/>
        <end position="1132"/>
    </location>
</feature>
<comment type="caution">
    <text evidence="13">The sequence shown here is derived from an EMBL/GenBank/DDBJ whole genome shotgun (WGS) entry which is preliminary data.</text>
</comment>
<keyword evidence="14" id="KW-1185">Reference proteome</keyword>
<dbReference type="EMBL" id="JARKIE010000037">
    <property type="protein sequence ID" value="KAJ7695669.1"/>
    <property type="molecule type" value="Genomic_DNA"/>
</dbReference>
<dbReference type="GO" id="GO:0005524">
    <property type="term" value="F:ATP binding"/>
    <property type="evidence" value="ECO:0007669"/>
    <property type="project" value="UniProtKB-KW"/>
</dbReference>
<feature type="domain" description="ABC transmembrane type-1" evidence="12">
    <location>
        <begin position="994"/>
        <end position="1256"/>
    </location>
</feature>
<keyword evidence="6" id="KW-0067">ATP-binding</keyword>
<evidence type="ECO:0000259" key="11">
    <source>
        <dbReference type="PROSITE" id="PS50893"/>
    </source>
</evidence>
<feature type="transmembrane region" description="Helical" evidence="10">
    <location>
        <begin position="1027"/>
        <end position="1051"/>
    </location>
</feature>
<feature type="transmembrane region" description="Helical" evidence="10">
    <location>
        <begin position="1204"/>
        <end position="1223"/>
    </location>
</feature>
<dbReference type="PANTHER" id="PTHR24223">
    <property type="entry name" value="ATP-BINDING CASSETTE SUB-FAMILY C"/>
    <property type="match status" value="1"/>
</dbReference>
<dbReference type="PROSITE" id="PS00211">
    <property type="entry name" value="ABC_TRANSPORTER_1"/>
    <property type="match status" value="1"/>
</dbReference>
<feature type="domain" description="ABC transporter" evidence="11">
    <location>
        <begin position="1287"/>
        <end position="1546"/>
    </location>
</feature>
<accession>A0AAD7DNF8</accession>
<proteinExistence type="predicted"/>
<dbReference type="InterPro" id="IPR011527">
    <property type="entry name" value="ABC1_TM_dom"/>
</dbReference>
<evidence type="ECO:0000256" key="6">
    <source>
        <dbReference type="ARBA" id="ARBA00022840"/>
    </source>
</evidence>
<dbReference type="Pfam" id="PF00664">
    <property type="entry name" value="ABC_membrane"/>
    <property type="match status" value="2"/>
</dbReference>
<feature type="transmembrane region" description="Helical" evidence="10">
    <location>
        <begin position="74"/>
        <end position="97"/>
    </location>
</feature>
<evidence type="ECO:0000256" key="8">
    <source>
        <dbReference type="ARBA" id="ARBA00023136"/>
    </source>
</evidence>
<name>A0AAD7DNF8_MYCRO</name>
<dbReference type="CDD" id="cd03244">
    <property type="entry name" value="ABCC_MRP_domain2"/>
    <property type="match status" value="1"/>
</dbReference>
<evidence type="ECO:0000256" key="5">
    <source>
        <dbReference type="ARBA" id="ARBA00022741"/>
    </source>
</evidence>
<sequence>MDSLSYWISIVPALLVLILLATSLPIPLPVRFRGIYALTRSSFTSYLTLDEAETFDRASFEPVRPSAAPRWQSVLFAFAGLVEGLAWVAETTFHLVMAPFDPWGTARRFLVAFSWIYATVRPITHPMSTVPYDLFAVYALHLVASSLHLGGYIFENIVSGTPLPDTWILLGSSANLAVIVALLYVTIRMPIALPSSHVKKEDIGNTVSPEDYTSLFGWITFGWVYPLIKRGTNTTLEENDVFRLSPTIQSKNIFLKFQNLQCATLLLRIWEANSLDILLDFFGTLGSVIFAYAGPFFMKRLLDAIDHPDRTARDRGTAYVYAGVMFICSILKAQFDAQHLWYGQRAATRIRSELMAAIYNKTLKRKDFSGIIDQDKVQHAAAPASASAKATPKAPQTAKPDENKPTAGADLSKILNLMSGDAERIASIVNSMYFVYGAPLEFTIGSIFLYQLLGWSAFAGFVVVFAGMPLNNYLAQRNAIINKGILTAKDKRMSEVNELLGAIKFVKFFSWEEMWIGRAMEARNEEMAWRLKGRLNNVLFQCVWTITPIMLSIISFFTYVWLGNELTVAKAFTALALFSMIRIPLNHAPMFLVDMIQARIAIDRIAVYLGEAEVSDQISSLKKDHTGPEHPEDGLGLENASFKWNEIEKLDAEAADDILISEDSRSGRSFNDRRFELKDVSVLLPAGVLTVVTGPTASGKTALLMALMGEMTLLPGGRIILSKNASSIDEWGNMHTIGYAAQSPWLRHESIKDNILFGTPLDEARYENVIECCALKPDLDILEDGDATEIGAKGISLSGGQKARVALARACYSRTKWVLLDDPLSAVDSHTARFLYDRLLRGPLLANRTVVLVTHHVQLVLPGAHYLVRMKDGRIDSQGTVDDLRSQGVLEDIITHEADFETKEEDQPAPLEPTIEAEIADDGVKEAKIPRKLVEDEHRETGSVKWSVYKAYMAASGYWVWGTYVFLVAVVQLKGVGEKVWIKIWGEAYGDTAGGVYTYLSLGGDLSGLRFSPDFSSSGWPSAVQRYLFYVGIYAAIGFFGIAVHLLSVAMEHTGALTASRKLYRRLLESVVRATFRFHDTTPQDIEIVDNQIAWSVTAFNGAVGGFIVSVMTVVTVFPLFVIPATIIGYFYRALALGYLNTGRDLRRMDSNSRSPIFSDFAALLEGIVTVRAFAAERRFMNKLHERLDSSTQVWYAFWMTNRWLLLNFIAVFTTACFAVAFLDDDAGLAGLAITSALNFSQGVYLTLRFWTALELDLNCVERIVEYLDIPQEPPAIVESSRNDALVELEDVVVKYAPELPPVLRGVSFSLKAGERVGLVGRTGSGKSTLATTLMRFVDPSSGRIIIDGIDISKIGIHDLRSRITFIPQEATLFSGTLRDNLDPFGEYEDSACMNVLQRVHLVSQSPSQNNTRPPSTVYDDSSSATSTAIDAKTAISLDTQVSAGGNNFSLGQRQLIALARALLRRSTVVILDEATSSVDFETDAKIQATIREEFAGSLLITVAHRLRTIMDYDRVIVLDQGEVAEMDTPLRLMDKENGLFRTMCLRSGAYKELEAMAQAKEEIDARRAFCVSTMSAVPPPNDPPANPEKQPEAAPTAAAAADEAPMDTTPDQPPEETWADIPEDVMSLNTDEILTRTRLIENDMKVRYPRERRVADPELHACSR</sequence>
<feature type="transmembrane region" description="Helical" evidence="10">
    <location>
        <begin position="951"/>
        <end position="971"/>
    </location>
</feature>
<dbReference type="GO" id="GO:0140359">
    <property type="term" value="F:ABC-type transporter activity"/>
    <property type="evidence" value="ECO:0007669"/>
    <property type="project" value="InterPro"/>
</dbReference>
<dbReference type="Proteomes" id="UP001221757">
    <property type="component" value="Unassembled WGS sequence"/>
</dbReference>
<evidence type="ECO:0000256" key="2">
    <source>
        <dbReference type="ARBA" id="ARBA00022448"/>
    </source>
</evidence>
<keyword evidence="5" id="KW-0547">Nucleotide-binding</keyword>
<evidence type="ECO:0000256" key="3">
    <source>
        <dbReference type="ARBA" id="ARBA00022692"/>
    </source>
</evidence>
<feature type="compositionally biased region" description="Polar residues" evidence="9">
    <location>
        <begin position="1404"/>
        <end position="1415"/>
    </location>
</feature>
<feature type="region of interest" description="Disordered" evidence="9">
    <location>
        <begin position="1577"/>
        <end position="1627"/>
    </location>
</feature>
<dbReference type="GO" id="GO:0016887">
    <property type="term" value="F:ATP hydrolysis activity"/>
    <property type="evidence" value="ECO:0007669"/>
    <property type="project" value="InterPro"/>
</dbReference>
<evidence type="ECO:0000313" key="14">
    <source>
        <dbReference type="Proteomes" id="UP001221757"/>
    </source>
</evidence>
<feature type="transmembrane region" description="Helical" evidence="10">
    <location>
        <begin position="433"/>
        <end position="452"/>
    </location>
</feature>
<dbReference type="Gene3D" id="3.40.50.300">
    <property type="entry name" value="P-loop containing nucleotide triphosphate hydrolases"/>
    <property type="match status" value="2"/>
</dbReference>
<dbReference type="InterPro" id="IPR017871">
    <property type="entry name" value="ABC_transporter-like_CS"/>
</dbReference>
<dbReference type="SUPFAM" id="SSF52540">
    <property type="entry name" value="P-loop containing nucleoside triphosphate hydrolases"/>
    <property type="match status" value="2"/>
</dbReference>
<dbReference type="SMART" id="SM00382">
    <property type="entry name" value="AAA"/>
    <property type="match status" value="2"/>
</dbReference>
<dbReference type="InterPro" id="IPR003439">
    <property type="entry name" value="ABC_transporter-like_ATP-bd"/>
</dbReference>
<feature type="transmembrane region" description="Helical" evidence="10">
    <location>
        <begin position="166"/>
        <end position="187"/>
    </location>
</feature>
<dbReference type="Pfam" id="PF00005">
    <property type="entry name" value="ABC_tran"/>
    <property type="match status" value="2"/>
</dbReference>
<feature type="transmembrane region" description="Helical" evidence="10">
    <location>
        <begin position="458"/>
        <end position="475"/>
    </location>
</feature>
<dbReference type="InterPro" id="IPR027417">
    <property type="entry name" value="P-loop_NTPase"/>
</dbReference>
<comment type="subcellular location">
    <subcellularLocation>
        <location evidence="1">Membrane</location>
        <topology evidence="1">Multi-pass membrane protein</topology>
    </subcellularLocation>
</comment>
<keyword evidence="4" id="KW-0677">Repeat</keyword>
<feature type="region of interest" description="Disordered" evidence="9">
    <location>
        <begin position="383"/>
        <end position="406"/>
    </location>
</feature>
<evidence type="ECO:0000256" key="9">
    <source>
        <dbReference type="SAM" id="MobiDB-lite"/>
    </source>
</evidence>
<gene>
    <name evidence="13" type="ORF">B0H17DRAFT_1158809</name>
</gene>
<keyword evidence="2" id="KW-0813">Transport</keyword>
<feature type="compositionally biased region" description="Low complexity" evidence="9">
    <location>
        <begin position="383"/>
        <end position="398"/>
    </location>
</feature>
<dbReference type="PROSITE" id="PS50929">
    <property type="entry name" value="ABC_TM1F"/>
    <property type="match status" value="2"/>
</dbReference>
<protein>
    <recommendedName>
        <fullName evidence="15">ATP-dependent bile acid permease</fullName>
    </recommendedName>
</protein>
<dbReference type="CDD" id="cd03250">
    <property type="entry name" value="ABCC_MRP_domain1"/>
    <property type="match status" value="1"/>
</dbReference>
<dbReference type="FunFam" id="1.20.1560.10:FF:000013">
    <property type="entry name" value="ABC transporter C family member 2"/>
    <property type="match status" value="1"/>
</dbReference>
<evidence type="ECO:0000256" key="1">
    <source>
        <dbReference type="ARBA" id="ARBA00004141"/>
    </source>
</evidence>
<feature type="domain" description="ABC transmembrane type-1" evidence="12">
    <location>
        <begin position="278"/>
        <end position="597"/>
    </location>
</feature>
<dbReference type="Gene3D" id="1.20.1560.10">
    <property type="entry name" value="ABC transporter type 1, transmembrane domain"/>
    <property type="match status" value="2"/>
</dbReference>
<feature type="compositionally biased region" description="Acidic residues" evidence="9">
    <location>
        <begin position="1614"/>
        <end position="1624"/>
    </location>
</feature>
<feature type="transmembrane region" description="Helical" evidence="10">
    <location>
        <begin position="6"/>
        <end position="26"/>
    </location>
</feature>
<evidence type="ECO:0000256" key="4">
    <source>
        <dbReference type="ARBA" id="ARBA00022737"/>
    </source>
</evidence>
<evidence type="ECO:0008006" key="15">
    <source>
        <dbReference type="Google" id="ProtNLM"/>
    </source>
</evidence>
<feature type="transmembrane region" description="Helical" evidence="10">
    <location>
        <begin position="277"/>
        <end position="298"/>
    </location>
</feature>
<feature type="transmembrane region" description="Helical" evidence="10">
    <location>
        <begin position="132"/>
        <end position="154"/>
    </location>
</feature>
<reference evidence="13" key="1">
    <citation type="submission" date="2023-03" db="EMBL/GenBank/DDBJ databases">
        <title>Massive genome expansion in bonnet fungi (Mycena s.s.) driven by repeated elements and novel gene families across ecological guilds.</title>
        <authorList>
            <consortium name="Lawrence Berkeley National Laboratory"/>
            <person name="Harder C.B."/>
            <person name="Miyauchi S."/>
            <person name="Viragh M."/>
            <person name="Kuo A."/>
            <person name="Thoen E."/>
            <person name="Andreopoulos B."/>
            <person name="Lu D."/>
            <person name="Skrede I."/>
            <person name="Drula E."/>
            <person name="Henrissat B."/>
            <person name="Morin E."/>
            <person name="Kohler A."/>
            <person name="Barry K."/>
            <person name="LaButti K."/>
            <person name="Morin E."/>
            <person name="Salamov A."/>
            <person name="Lipzen A."/>
            <person name="Mereny Z."/>
            <person name="Hegedus B."/>
            <person name="Baldrian P."/>
            <person name="Stursova M."/>
            <person name="Weitz H."/>
            <person name="Taylor A."/>
            <person name="Grigoriev I.V."/>
            <person name="Nagy L.G."/>
            <person name="Martin F."/>
            <person name="Kauserud H."/>
        </authorList>
    </citation>
    <scope>NUCLEOTIDE SEQUENCE</scope>
    <source>
        <strain evidence="13">CBHHK067</strain>
    </source>
</reference>
<evidence type="ECO:0000256" key="10">
    <source>
        <dbReference type="SAM" id="Phobius"/>
    </source>
</evidence>
<dbReference type="CDD" id="cd18596">
    <property type="entry name" value="ABC_6TM_VMR1_D1_like"/>
    <property type="match status" value="1"/>
</dbReference>
<evidence type="ECO:0000313" key="13">
    <source>
        <dbReference type="EMBL" id="KAJ7695669.1"/>
    </source>
</evidence>
<dbReference type="CDD" id="cd18604">
    <property type="entry name" value="ABC_6TM_VMR1_D2_like"/>
    <property type="match status" value="1"/>
</dbReference>
<organism evidence="13 14">
    <name type="scientific">Mycena rosella</name>
    <name type="common">Pink bonnet</name>
    <name type="synonym">Agaricus rosellus</name>
    <dbReference type="NCBI Taxonomy" id="1033263"/>
    <lineage>
        <taxon>Eukaryota</taxon>
        <taxon>Fungi</taxon>
        <taxon>Dikarya</taxon>
        <taxon>Basidiomycota</taxon>
        <taxon>Agaricomycotina</taxon>
        <taxon>Agaricomycetes</taxon>
        <taxon>Agaricomycetidae</taxon>
        <taxon>Agaricales</taxon>
        <taxon>Marasmiineae</taxon>
        <taxon>Mycenaceae</taxon>
        <taxon>Mycena</taxon>
    </lineage>
</organism>
<dbReference type="InterPro" id="IPR050173">
    <property type="entry name" value="ABC_transporter_C-like"/>
</dbReference>
<keyword evidence="7 10" id="KW-1133">Transmembrane helix</keyword>
<evidence type="ECO:0000259" key="12">
    <source>
        <dbReference type="PROSITE" id="PS50929"/>
    </source>
</evidence>
<feature type="domain" description="ABC transporter" evidence="11">
    <location>
        <begin position="658"/>
        <end position="897"/>
    </location>
</feature>
<feature type="transmembrane region" description="Helical" evidence="10">
    <location>
        <begin position="568"/>
        <end position="585"/>
    </location>
</feature>
<feature type="compositionally biased region" description="Pro residues" evidence="9">
    <location>
        <begin position="1578"/>
        <end position="1587"/>
    </location>
</feature>
<dbReference type="GO" id="GO:0016020">
    <property type="term" value="C:membrane"/>
    <property type="evidence" value="ECO:0007669"/>
    <property type="project" value="UniProtKB-SubCell"/>
</dbReference>
<keyword evidence="3 10" id="KW-0812">Transmembrane</keyword>
<keyword evidence="8 10" id="KW-0472">Membrane</keyword>
<dbReference type="PROSITE" id="PS50893">
    <property type="entry name" value="ABC_TRANSPORTER_2"/>
    <property type="match status" value="2"/>
</dbReference>
<feature type="transmembrane region" description="Helical" evidence="10">
    <location>
        <begin position="538"/>
        <end position="562"/>
    </location>
</feature>
<dbReference type="InterPro" id="IPR003593">
    <property type="entry name" value="AAA+_ATPase"/>
</dbReference>